<keyword evidence="15" id="KW-0479">Metal-binding</keyword>
<feature type="transmembrane region" description="Helical" evidence="16">
    <location>
        <begin position="312"/>
        <end position="335"/>
    </location>
</feature>
<dbReference type="InterPro" id="IPR006073">
    <property type="entry name" value="GTP-bd"/>
</dbReference>
<feature type="binding site" evidence="15">
    <location>
        <position position="21"/>
    </location>
    <ligand>
        <name>Mg(2+)</name>
        <dbReference type="ChEBI" id="CHEBI:18420"/>
        <label>2</label>
    </ligand>
</feature>
<dbReference type="InterPro" id="IPR003373">
    <property type="entry name" value="Fe2_transport_prot-B"/>
</dbReference>
<dbReference type="PRINTS" id="PR00326">
    <property type="entry name" value="GTP1OBG"/>
</dbReference>
<evidence type="ECO:0000256" key="2">
    <source>
        <dbReference type="ARBA" id="ARBA00022448"/>
    </source>
</evidence>
<feature type="binding site" evidence="15">
    <location>
        <position position="24"/>
    </location>
    <ligand>
        <name>Mg(2+)</name>
        <dbReference type="ChEBI" id="CHEBI:18420"/>
        <label>2</label>
    </ligand>
</feature>
<dbReference type="InterPro" id="IPR027417">
    <property type="entry name" value="P-loop_NTPase"/>
</dbReference>
<evidence type="ECO:0000256" key="16">
    <source>
        <dbReference type="RuleBase" id="RU362098"/>
    </source>
</evidence>
<keyword evidence="8 16" id="KW-1133">Transmembrane helix</keyword>
<dbReference type="FunFam" id="3.40.50.300:FF:000426">
    <property type="entry name" value="Ferrous iron transport protein B"/>
    <property type="match status" value="1"/>
</dbReference>
<evidence type="ECO:0000256" key="10">
    <source>
        <dbReference type="ARBA" id="ARBA00023065"/>
    </source>
</evidence>
<evidence type="ECO:0000256" key="12">
    <source>
        <dbReference type="ARBA" id="ARBA00023136"/>
    </source>
</evidence>
<dbReference type="PROSITE" id="PS51711">
    <property type="entry name" value="G_FEOB"/>
    <property type="match status" value="1"/>
</dbReference>
<dbReference type="InterPro" id="IPR050860">
    <property type="entry name" value="FeoB_GTPase"/>
</dbReference>
<evidence type="ECO:0000313" key="19">
    <source>
        <dbReference type="Proteomes" id="UP000266091"/>
    </source>
</evidence>
<dbReference type="InterPro" id="IPR011640">
    <property type="entry name" value="Fe2_transport_prot_B_C"/>
</dbReference>
<dbReference type="GO" id="GO:0005886">
    <property type="term" value="C:plasma membrane"/>
    <property type="evidence" value="ECO:0007669"/>
    <property type="project" value="UniProtKB-SubCell"/>
</dbReference>
<reference evidence="18 19" key="1">
    <citation type="journal article" date="2018" name="Int. J. Syst. Evol. Microbiol.">
        <title>Mesosutterella multiformis gen. nov., sp. nov., a member of the family Sutterellaceae and Sutterella megalosphaeroides sp. nov., isolated from human faeces.</title>
        <authorList>
            <person name="Sakamoto M."/>
            <person name="Ikeyama N."/>
            <person name="Kunihiro T."/>
            <person name="Iino T."/>
            <person name="Yuki M."/>
            <person name="Ohkuma M."/>
        </authorList>
    </citation>
    <scope>NUCLEOTIDE SEQUENCE [LARGE SCALE GENOMIC DNA]</scope>
    <source>
        <strain evidence="18 19">4NBBH2</strain>
    </source>
</reference>
<feature type="transmembrane region" description="Helical" evidence="16">
    <location>
        <begin position="387"/>
        <end position="409"/>
    </location>
</feature>
<feature type="binding site" evidence="14">
    <location>
        <begin position="56"/>
        <end position="59"/>
    </location>
    <ligand>
        <name>GTP</name>
        <dbReference type="ChEBI" id="CHEBI:37565"/>
        <label>3</label>
    </ligand>
</feature>
<dbReference type="RefSeq" id="WP_116270174.1">
    <property type="nucleotide sequence ID" value="NZ_BGZJ01000001.1"/>
</dbReference>
<keyword evidence="12 16" id="KW-0472">Membrane</keyword>
<dbReference type="Pfam" id="PF07670">
    <property type="entry name" value="Gate"/>
    <property type="match status" value="2"/>
</dbReference>
<evidence type="ECO:0000256" key="9">
    <source>
        <dbReference type="ARBA" id="ARBA00023004"/>
    </source>
</evidence>
<feature type="transmembrane region" description="Helical" evidence="16">
    <location>
        <begin position="421"/>
        <end position="447"/>
    </location>
</feature>
<keyword evidence="19" id="KW-1185">Reference proteome</keyword>
<comment type="similarity">
    <text evidence="16">Belongs to the TRAFAC class TrmE-Era-EngA-EngB-Septin-like GTPase superfamily. FeoB GTPase (TC 9.A.8) family.</text>
</comment>
<sequence>MSKHIVCIVGNPNCGKTTLFNAITGSKQEVGNWPGVTVEKKIGHYSHDGHDISLVDLPGIYSVTPSNATGEDERVARDYLLSGEAEAVINIVDAGNLERNLYLSTQLLEMRVPMIMVVNMMDIARQHKLEINLDRLSERFGCPVIGMVASKEKGLKQLEDAVNRMVDSQTIPANAVQYPSDITAAIDAIAKRLEATGAKHARWTATQVLENAELASELPSDVAHDLPELKRPVEHYGEDLDIAIADTRYQLVGTICEEVLHHKGDVGSTITDKIDKIVLNRWLGIPIFLLVMYLMFVFTINVGSAFIDFFDILVGGVLVDGFGQLLTSIGAPGWLKTILADGVGGGIQTVSTFIPVVFCLFLFLSFLEDSGYMARAAFVMDRFMRSIGLPGRAFIPLIVGFGCGVPAIMSTRTMNRESDRIMTVMMVPFMSCGARLPVYVLFGAAFFAGSGSLLIFSLYLIGICVAILTGFLLKKNAFPGNNASFIMEIPPYHIPTLRGIWNHTAERVGAFIGRAGKVITAVVVVLTFLNSWGTDGTFGHQDSEDSVLSAIGKTIVPAFEPMGITPANWPASVGVFTGVLAKESVIGTLNSLYAAAADRENAAAGAEAKPEEPEEAWSFTATLQEALSTTGDNLLGLAGQLENPLLQGTHIGDLSNTEEAVEEAEGTMTTVTMMQKLFGSTTAAFAYLLMVLLYMPCCAAIGTIWREVGTRWTLFACAWTTGIGYCSATVFYQIATFAQHPAYSLSCIVGSAAFVAVMILWMRASRNNAIKNGPRVIPIKAA</sequence>
<feature type="binding site" evidence="15">
    <location>
        <position position="22"/>
    </location>
    <ligand>
        <name>Mg(2+)</name>
        <dbReference type="ChEBI" id="CHEBI:18420"/>
        <label>1</label>
    </ligand>
</feature>
<feature type="binding site" evidence="15">
    <location>
        <position position="25"/>
    </location>
    <ligand>
        <name>Mg(2+)</name>
        <dbReference type="ChEBI" id="CHEBI:18420"/>
        <label>2</label>
    </ligand>
</feature>
<organism evidence="18 19">
    <name type="scientific">Mesosutterella multiformis</name>
    <dbReference type="NCBI Taxonomy" id="2259133"/>
    <lineage>
        <taxon>Bacteria</taxon>
        <taxon>Pseudomonadati</taxon>
        <taxon>Pseudomonadota</taxon>
        <taxon>Betaproteobacteria</taxon>
        <taxon>Burkholderiales</taxon>
        <taxon>Sutterellaceae</taxon>
        <taxon>Mesosutterella</taxon>
    </lineage>
</organism>
<evidence type="ECO:0000259" key="17">
    <source>
        <dbReference type="PROSITE" id="PS51711"/>
    </source>
</evidence>
<keyword evidence="5" id="KW-0997">Cell inner membrane</keyword>
<feature type="transmembrane region" description="Helical" evidence="16">
    <location>
        <begin position="347"/>
        <end position="367"/>
    </location>
</feature>
<keyword evidence="15" id="KW-0460">Magnesium</keyword>
<dbReference type="CDD" id="cd01879">
    <property type="entry name" value="FeoB"/>
    <property type="match status" value="1"/>
</dbReference>
<dbReference type="GO" id="GO:0046872">
    <property type="term" value="F:metal ion binding"/>
    <property type="evidence" value="ECO:0007669"/>
    <property type="project" value="UniProtKB-KW"/>
</dbReference>
<dbReference type="Pfam" id="PF02421">
    <property type="entry name" value="FeoB_N"/>
    <property type="match status" value="1"/>
</dbReference>
<gene>
    <name evidence="18" type="ORF">MESMUL_12370</name>
</gene>
<protein>
    <recommendedName>
        <fullName evidence="13 16">Ferrous iron transport protein B</fullName>
    </recommendedName>
</protein>
<name>A0A388SE13_9BURK</name>
<evidence type="ECO:0000256" key="7">
    <source>
        <dbReference type="ARBA" id="ARBA00022741"/>
    </source>
</evidence>
<evidence type="ECO:0000256" key="3">
    <source>
        <dbReference type="ARBA" id="ARBA00022475"/>
    </source>
</evidence>
<dbReference type="Pfam" id="PF07664">
    <property type="entry name" value="FeoB_C"/>
    <property type="match status" value="1"/>
</dbReference>
<feature type="binding site" evidence="14">
    <location>
        <begin position="119"/>
        <end position="122"/>
    </location>
    <ligand>
        <name>GTP</name>
        <dbReference type="ChEBI" id="CHEBI:37565"/>
        <label>1</label>
    </ligand>
</feature>
<evidence type="ECO:0000256" key="13">
    <source>
        <dbReference type="NCBIfam" id="TIGR00437"/>
    </source>
</evidence>
<feature type="transmembrane region" description="Helical" evidence="16">
    <location>
        <begin position="684"/>
        <end position="705"/>
    </location>
</feature>
<keyword evidence="3" id="KW-1003">Cell membrane</keyword>
<evidence type="ECO:0000256" key="11">
    <source>
        <dbReference type="ARBA" id="ARBA00023134"/>
    </source>
</evidence>
<keyword evidence="2 16" id="KW-0813">Transport</keyword>
<evidence type="ECO:0000256" key="1">
    <source>
        <dbReference type="ARBA" id="ARBA00004429"/>
    </source>
</evidence>
<keyword evidence="10" id="KW-0406">Ion transport</keyword>
<dbReference type="EMBL" id="BGZJ01000001">
    <property type="protein sequence ID" value="GBO93883.1"/>
    <property type="molecule type" value="Genomic_DNA"/>
</dbReference>
<evidence type="ECO:0000256" key="6">
    <source>
        <dbReference type="ARBA" id="ARBA00022692"/>
    </source>
</evidence>
<dbReference type="OrthoDB" id="9809127at2"/>
<dbReference type="PANTHER" id="PTHR43185">
    <property type="entry name" value="FERROUS IRON TRANSPORT PROTEIN B"/>
    <property type="match status" value="1"/>
</dbReference>
<keyword evidence="4 16" id="KW-0410">Iron transport</keyword>
<feature type="domain" description="FeoB-type G" evidence="17">
    <location>
        <begin position="3"/>
        <end position="168"/>
    </location>
</feature>
<evidence type="ECO:0000256" key="5">
    <source>
        <dbReference type="ARBA" id="ARBA00022519"/>
    </source>
</evidence>
<dbReference type="NCBIfam" id="NF007105">
    <property type="entry name" value="PRK09554.1"/>
    <property type="match status" value="1"/>
</dbReference>
<proteinExistence type="inferred from homology"/>
<comment type="subcellular location">
    <subcellularLocation>
        <location evidence="1 16">Cell inner membrane</location>
        <topology evidence="1 16">Multi-pass membrane protein</topology>
    </subcellularLocation>
</comment>
<dbReference type="InterPro" id="IPR005225">
    <property type="entry name" value="Small_GTP-bd"/>
</dbReference>
<dbReference type="InterPro" id="IPR030389">
    <property type="entry name" value="G_FEOB_dom"/>
</dbReference>
<dbReference type="NCBIfam" id="TIGR00231">
    <property type="entry name" value="small_GTP"/>
    <property type="match status" value="1"/>
</dbReference>
<keyword evidence="11 14" id="KW-0342">GTP-binding</keyword>
<keyword evidence="7 14" id="KW-0547">Nucleotide-binding</keyword>
<feature type="transmembrane region" description="Helical" evidence="16">
    <location>
        <begin position="741"/>
        <end position="761"/>
    </location>
</feature>
<feature type="transmembrane region" description="Helical" evidence="16">
    <location>
        <begin position="282"/>
        <end position="306"/>
    </location>
</feature>
<accession>A0A388SE13</accession>
<comment type="caution">
    <text evidence="18">The sequence shown here is derived from an EMBL/GenBank/DDBJ whole genome shotgun (WGS) entry which is preliminary data.</text>
</comment>
<dbReference type="GO" id="GO:0015093">
    <property type="term" value="F:ferrous iron transmembrane transporter activity"/>
    <property type="evidence" value="ECO:0007669"/>
    <property type="project" value="UniProtKB-UniRule"/>
</dbReference>
<feature type="transmembrane region" description="Helical" evidence="16">
    <location>
        <begin position="712"/>
        <end position="735"/>
    </location>
</feature>
<evidence type="ECO:0000256" key="8">
    <source>
        <dbReference type="ARBA" id="ARBA00022989"/>
    </source>
</evidence>
<dbReference type="PANTHER" id="PTHR43185:SF1">
    <property type="entry name" value="FE(2+) TRANSPORTER FEOB"/>
    <property type="match status" value="1"/>
</dbReference>
<evidence type="ECO:0000256" key="15">
    <source>
        <dbReference type="PIRSR" id="PIRSR603373-2"/>
    </source>
</evidence>
<keyword evidence="6 16" id="KW-0812">Transmembrane</keyword>
<dbReference type="Gene3D" id="1.10.287.1770">
    <property type="match status" value="1"/>
</dbReference>
<dbReference type="AlphaFoldDB" id="A0A388SE13"/>
<evidence type="ECO:0000256" key="14">
    <source>
        <dbReference type="PIRSR" id="PIRSR603373-1"/>
    </source>
</evidence>
<dbReference type="Pfam" id="PF17910">
    <property type="entry name" value="FeoB_Cyto"/>
    <property type="match status" value="1"/>
</dbReference>
<feature type="binding site" evidence="14">
    <location>
        <begin position="35"/>
        <end position="39"/>
    </location>
    <ligand>
        <name>GTP</name>
        <dbReference type="ChEBI" id="CHEBI:37565"/>
        <label>2</label>
    </ligand>
</feature>
<dbReference type="InterPro" id="IPR041069">
    <property type="entry name" value="FeoB_Cyto"/>
</dbReference>
<evidence type="ECO:0000313" key="18">
    <source>
        <dbReference type="EMBL" id="GBO93883.1"/>
    </source>
</evidence>
<evidence type="ECO:0000256" key="4">
    <source>
        <dbReference type="ARBA" id="ARBA00022496"/>
    </source>
</evidence>
<keyword evidence="9 16" id="KW-0408">Iron</keyword>
<dbReference type="Gene3D" id="3.40.50.300">
    <property type="entry name" value="P-loop containing nucleotide triphosphate hydrolases"/>
    <property type="match status" value="1"/>
</dbReference>
<dbReference type="InterPro" id="IPR011642">
    <property type="entry name" value="Gate_dom"/>
</dbReference>
<feature type="binding site" evidence="14">
    <location>
        <begin position="10"/>
        <end position="17"/>
    </location>
    <ligand>
        <name>GTP</name>
        <dbReference type="ChEBI" id="CHEBI:37565"/>
        <label>1</label>
    </ligand>
</feature>
<comment type="function">
    <text evidence="16">Probable transporter of a GTP-driven Fe(2+) uptake system.</text>
</comment>
<dbReference type="Proteomes" id="UP000266091">
    <property type="component" value="Unassembled WGS sequence"/>
</dbReference>
<dbReference type="NCBIfam" id="TIGR00437">
    <property type="entry name" value="feoB"/>
    <property type="match status" value="1"/>
</dbReference>
<feature type="transmembrane region" description="Helical" evidence="16">
    <location>
        <begin position="453"/>
        <end position="473"/>
    </location>
</feature>
<dbReference type="GO" id="GO:0005525">
    <property type="term" value="F:GTP binding"/>
    <property type="evidence" value="ECO:0007669"/>
    <property type="project" value="UniProtKB-KW"/>
</dbReference>
<dbReference type="SUPFAM" id="SSF52540">
    <property type="entry name" value="P-loop containing nucleoside triphosphate hydrolases"/>
    <property type="match status" value="1"/>
</dbReference>